<dbReference type="PANTHER" id="PTHR43155:SF2">
    <property type="entry name" value="CYCLIC DI-GMP PHOSPHODIESTERASE PA4108"/>
    <property type="match status" value="1"/>
</dbReference>
<comment type="caution">
    <text evidence="8">The sequence shown here is derived from an EMBL/GenBank/DDBJ whole genome shotgun (WGS) entry which is preliminary data.</text>
</comment>
<feature type="domain" description="PAC" evidence="4">
    <location>
        <begin position="570"/>
        <end position="623"/>
    </location>
</feature>
<dbReference type="InterPro" id="IPR037522">
    <property type="entry name" value="HD_GYP_dom"/>
</dbReference>
<evidence type="ECO:0000313" key="9">
    <source>
        <dbReference type="Proteomes" id="UP000563151"/>
    </source>
</evidence>
<evidence type="ECO:0000259" key="3">
    <source>
        <dbReference type="PROSITE" id="PS50112"/>
    </source>
</evidence>
<dbReference type="CDD" id="cd00077">
    <property type="entry name" value="HDc"/>
    <property type="match status" value="1"/>
</dbReference>
<dbReference type="Pfam" id="PF00497">
    <property type="entry name" value="SBP_bac_3"/>
    <property type="match status" value="1"/>
</dbReference>
<dbReference type="AlphaFoldDB" id="A0A923E765"/>
<dbReference type="Proteomes" id="UP000563151">
    <property type="component" value="Unassembled WGS sequence"/>
</dbReference>
<gene>
    <name evidence="8" type="ORF">HGG79_00820</name>
</gene>
<dbReference type="CDD" id="cd13704">
    <property type="entry name" value="PBP2_HisK"/>
    <property type="match status" value="1"/>
</dbReference>
<evidence type="ECO:0000259" key="6">
    <source>
        <dbReference type="PROSITE" id="PS51831"/>
    </source>
</evidence>
<dbReference type="NCBIfam" id="TIGR00254">
    <property type="entry name" value="GGDEF"/>
    <property type="match status" value="1"/>
</dbReference>
<feature type="domain" description="PAS" evidence="3">
    <location>
        <begin position="493"/>
        <end position="566"/>
    </location>
</feature>
<protein>
    <submittedName>
        <fullName evidence="8">Transporter substrate-binding domain-containing protein</fullName>
    </submittedName>
</protein>
<keyword evidence="1" id="KW-0175">Coiled coil</keyword>
<dbReference type="CDD" id="cd01949">
    <property type="entry name" value="GGDEF"/>
    <property type="match status" value="1"/>
</dbReference>
<dbReference type="InterPro" id="IPR006674">
    <property type="entry name" value="HD_domain"/>
</dbReference>
<dbReference type="SUPFAM" id="SSF53850">
    <property type="entry name" value="Periplasmic binding protein-like II"/>
    <property type="match status" value="1"/>
</dbReference>
<dbReference type="SMART" id="SM00267">
    <property type="entry name" value="GGDEF"/>
    <property type="match status" value="1"/>
</dbReference>
<dbReference type="Pfam" id="PF08448">
    <property type="entry name" value="PAS_4"/>
    <property type="match status" value="1"/>
</dbReference>
<reference evidence="8 9" key="1">
    <citation type="submission" date="2020-04" db="EMBL/GenBank/DDBJ databases">
        <title>Genomic insights into acetone-butanol-ethanol (ABE) fermentation by sequencing solventogenic clostridia strains.</title>
        <authorList>
            <person name="Brown S."/>
        </authorList>
    </citation>
    <scope>NUCLEOTIDE SEQUENCE [LARGE SCALE GENOMIC DNA]</scope>
    <source>
        <strain evidence="8 9">DJ011</strain>
    </source>
</reference>
<name>A0A923E765_CLOTT</name>
<evidence type="ECO:0000256" key="1">
    <source>
        <dbReference type="SAM" id="Coils"/>
    </source>
</evidence>
<dbReference type="PANTHER" id="PTHR43155">
    <property type="entry name" value="CYCLIC DI-GMP PHOSPHODIESTERASE PA4108-RELATED"/>
    <property type="match status" value="1"/>
</dbReference>
<evidence type="ECO:0000313" key="8">
    <source>
        <dbReference type="EMBL" id="MBC2396319.1"/>
    </source>
</evidence>
<dbReference type="Gene3D" id="3.30.450.20">
    <property type="entry name" value="PAS domain"/>
    <property type="match status" value="2"/>
</dbReference>
<keyword evidence="2" id="KW-1133">Transmembrane helix</keyword>
<feature type="domain" description="GGDEF" evidence="5">
    <location>
        <begin position="652"/>
        <end position="787"/>
    </location>
</feature>
<dbReference type="NCBIfam" id="TIGR00229">
    <property type="entry name" value="sensory_box"/>
    <property type="match status" value="1"/>
</dbReference>
<dbReference type="InterPro" id="IPR000160">
    <property type="entry name" value="GGDEF_dom"/>
</dbReference>
<dbReference type="InterPro" id="IPR043128">
    <property type="entry name" value="Rev_trsase/Diguanyl_cyclase"/>
</dbReference>
<dbReference type="EMBL" id="JAAZWO010000001">
    <property type="protein sequence ID" value="MBC2396319.1"/>
    <property type="molecule type" value="Genomic_DNA"/>
</dbReference>
<dbReference type="Gene3D" id="3.30.70.270">
    <property type="match status" value="1"/>
</dbReference>
<feature type="domain" description="HD-GYP" evidence="7">
    <location>
        <begin position="773"/>
        <end position="957"/>
    </location>
</feature>
<dbReference type="InterPro" id="IPR035965">
    <property type="entry name" value="PAS-like_dom_sf"/>
</dbReference>
<keyword evidence="2" id="KW-0472">Membrane</keyword>
<dbReference type="InterPro" id="IPR000014">
    <property type="entry name" value="PAS"/>
</dbReference>
<dbReference type="GO" id="GO:0006355">
    <property type="term" value="P:regulation of DNA-templated transcription"/>
    <property type="evidence" value="ECO:0007669"/>
    <property type="project" value="InterPro"/>
</dbReference>
<dbReference type="RefSeq" id="WP_051593348.1">
    <property type="nucleotide sequence ID" value="NZ_JAAZWO010000001.1"/>
</dbReference>
<dbReference type="SUPFAM" id="SSF55073">
    <property type="entry name" value="Nucleotide cyclase"/>
    <property type="match status" value="1"/>
</dbReference>
<feature type="transmembrane region" description="Helical" evidence="2">
    <location>
        <begin position="286"/>
        <end position="309"/>
    </location>
</feature>
<dbReference type="SUPFAM" id="SSF55785">
    <property type="entry name" value="PYP-like sensor domain (PAS domain)"/>
    <property type="match status" value="2"/>
</dbReference>
<keyword evidence="2" id="KW-0812">Transmembrane</keyword>
<dbReference type="PROSITE" id="PS51831">
    <property type="entry name" value="HD"/>
    <property type="match status" value="1"/>
</dbReference>
<dbReference type="PROSITE" id="PS50113">
    <property type="entry name" value="PAC"/>
    <property type="match status" value="1"/>
</dbReference>
<dbReference type="InterPro" id="IPR029787">
    <property type="entry name" value="Nucleotide_cyclase"/>
</dbReference>
<dbReference type="SMART" id="SM00062">
    <property type="entry name" value="PBPb"/>
    <property type="match status" value="1"/>
</dbReference>
<dbReference type="Gene3D" id="3.40.190.10">
    <property type="entry name" value="Periplasmic binding protein-like II"/>
    <property type="match status" value="2"/>
</dbReference>
<dbReference type="InterPro" id="IPR001638">
    <property type="entry name" value="Solute-binding_3/MltF_N"/>
</dbReference>
<dbReference type="SMART" id="SM00091">
    <property type="entry name" value="PAS"/>
    <property type="match status" value="2"/>
</dbReference>
<dbReference type="PROSITE" id="PS50887">
    <property type="entry name" value="GGDEF"/>
    <property type="match status" value="1"/>
</dbReference>
<dbReference type="InterPro" id="IPR013767">
    <property type="entry name" value="PAS_fold"/>
</dbReference>
<dbReference type="PROSITE" id="PS50112">
    <property type="entry name" value="PAS"/>
    <property type="match status" value="1"/>
</dbReference>
<evidence type="ECO:0000259" key="7">
    <source>
        <dbReference type="PROSITE" id="PS51832"/>
    </source>
</evidence>
<dbReference type="PROSITE" id="PS51832">
    <property type="entry name" value="HD_GYP"/>
    <property type="match status" value="1"/>
</dbReference>
<dbReference type="SUPFAM" id="SSF109604">
    <property type="entry name" value="HD-domain/PDEase-like"/>
    <property type="match status" value="1"/>
</dbReference>
<dbReference type="InterPro" id="IPR000700">
    <property type="entry name" value="PAS-assoc_C"/>
</dbReference>
<dbReference type="SMART" id="SM00471">
    <property type="entry name" value="HDc"/>
    <property type="match status" value="1"/>
</dbReference>
<dbReference type="Gene3D" id="1.10.3210.10">
    <property type="entry name" value="Hypothetical protein af1432"/>
    <property type="match status" value="1"/>
</dbReference>
<feature type="domain" description="HD" evidence="6">
    <location>
        <begin position="795"/>
        <end position="917"/>
    </location>
</feature>
<organism evidence="8 9">
    <name type="scientific">Clostridium tetanomorphum</name>
    <dbReference type="NCBI Taxonomy" id="1553"/>
    <lineage>
        <taxon>Bacteria</taxon>
        <taxon>Bacillati</taxon>
        <taxon>Bacillota</taxon>
        <taxon>Clostridia</taxon>
        <taxon>Eubacteriales</taxon>
        <taxon>Clostridiaceae</taxon>
        <taxon>Clostridium</taxon>
    </lineage>
</organism>
<dbReference type="InterPro" id="IPR013656">
    <property type="entry name" value="PAS_4"/>
</dbReference>
<evidence type="ECO:0000259" key="5">
    <source>
        <dbReference type="PROSITE" id="PS50887"/>
    </source>
</evidence>
<feature type="coiled-coil region" evidence="1">
    <location>
        <begin position="321"/>
        <end position="377"/>
    </location>
</feature>
<dbReference type="InterPro" id="IPR003607">
    <property type="entry name" value="HD/PDEase_dom"/>
</dbReference>
<dbReference type="Pfam" id="PF00989">
    <property type="entry name" value="PAS"/>
    <property type="match status" value="1"/>
</dbReference>
<dbReference type="Pfam" id="PF00990">
    <property type="entry name" value="GGDEF"/>
    <property type="match status" value="1"/>
</dbReference>
<proteinExistence type="predicted"/>
<accession>A0A923E765</accession>
<dbReference type="CDD" id="cd00130">
    <property type="entry name" value="PAS"/>
    <property type="match status" value="2"/>
</dbReference>
<evidence type="ECO:0000256" key="2">
    <source>
        <dbReference type="SAM" id="Phobius"/>
    </source>
</evidence>
<keyword evidence="9" id="KW-1185">Reference proteome</keyword>
<sequence length="957" mass="109329">MIRVKYKTFSVVLVVILVFLSGNDYKKIVLANKKETVNSNKEFNYNPRISNKKSSARTIIIGDDLNYPPYSFMDKDGNLTGFNIEIAKAAAEAMGLDVEIKLGDWREIRDDLENGKIDIIAGMFYSKDREKNYSFTTKYAIASGDVFTRNDINIKDIGELEGKTVVVQAHDIISEYLKKQNLNIKIIEVPTVEEALKLVSTKKYDYAVVLKNIGHYLIKEKKYSNLKDNGIVVNPTYYCLATKKGNDDLIFTINGGLQVLKATGKFDEIYNKWLGVYDEENFYDMLVGHAGIIIVFIGSIIILALWSITLKIKVNERTKELLKANEDLKESRKALIQSNDELEASFNQLTAIEEELRSQYEQLIKSENNLKKSEERNRAIVAAIPDIIFIVDENGVFKDCQTRDDSVLIMPKSKFIGKTLWEILPMKTAKAAFEKIQASLKKNSLESFEYEINTQKGIAHYELRIVKVRENEILALSRDITHRYISQKALKQEKELLKTTLLSVGDGVIVTDISGNITMFNKAAEVITGWKEEETKLLKFGDVFNIIDEDTKEKCDDPVKKALESMRSLDLVEYKILITKEDKRKIISYNISLIRDNNGNSLGAVLVFRDVTEERKNQKEIEFLSYRDQLTGLYNRRFFEEELKRLNKEENLPITIFMADVNGLKLINDSFGHAMGDKLLKKITEVMLKACDDNCVISRIGGDEFVILLPKTDIIKANKVFNRILSLASKEQVASINISISLGFATKYYEEEDIFEVLKKAEDFMYKKKLFESPSMRGKTINAIINTLHEKNKREEKHSYRVSEYCNELGKAMNLPDGEIQELKTAGLLHDIGKVAINENILNKPGTLTEEEMEELKRHPEIGYRILSSVNDMAEMAEYVLAHHERWDGTGYPKRLKGNEIPLKSRIIAIADAYDAMTSDRSYRNALSKEEAIEELIKNAGTQFDPEIVKIFIEKVI</sequence>
<evidence type="ECO:0000259" key="4">
    <source>
        <dbReference type="PROSITE" id="PS50113"/>
    </source>
</evidence>
<dbReference type="Pfam" id="PF13487">
    <property type="entry name" value="HD_5"/>
    <property type="match status" value="1"/>
</dbReference>